<dbReference type="EC" id="3.1.1.61" evidence="2"/>
<evidence type="ECO:0000256" key="3">
    <source>
        <dbReference type="ARBA" id="ARBA00048267"/>
    </source>
</evidence>
<evidence type="ECO:0000313" key="7">
    <source>
        <dbReference type="Proteomes" id="UP000188729"/>
    </source>
</evidence>
<dbReference type="Pfam" id="PF01339">
    <property type="entry name" value="CheB_methylest"/>
    <property type="match status" value="1"/>
</dbReference>
<evidence type="ECO:0000256" key="1">
    <source>
        <dbReference type="ARBA" id="ARBA00022801"/>
    </source>
</evidence>
<dbReference type="PANTHER" id="PTHR42872:SF6">
    <property type="entry name" value="PROTEIN-GLUTAMATE METHYLESTERASE_PROTEIN-GLUTAMINE GLUTAMINASE"/>
    <property type="match status" value="1"/>
</dbReference>
<dbReference type="PANTHER" id="PTHR42872">
    <property type="entry name" value="PROTEIN-GLUTAMATE METHYLESTERASE/PROTEIN-GLUTAMINE GLUTAMINASE"/>
    <property type="match status" value="1"/>
</dbReference>
<dbReference type="CDD" id="cd16433">
    <property type="entry name" value="CheB"/>
    <property type="match status" value="1"/>
</dbReference>
<organism evidence="6 7">
    <name type="scientific">Sphingomonas jeddahensis</name>
    <dbReference type="NCBI Taxonomy" id="1915074"/>
    <lineage>
        <taxon>Bacteria</taxon>
        <taxon>Pseudomonadati</taxon>
        <taxon>Pseudomonadota</taxon>
        <taxon>Alphaproteobacteria</taxon>
        <taxon>Sphingomonadales</taxon>
        <taxon>Sphingomonadaceae</taxon>
        <taxon>Sphingomonas</taxon>
    </lineage>
</organism>
<sequence>MPNKDIVVVGSSAGGVDALQRLCAALPANFSGCVFVVQHLSPSSRSVLPQLLDRVTPLRALSPVDGQAIEPGHIYVAGPDNHMLVREGKVLMRRGPYENRTRPAVNALFRSAAVHYGSRVIGVVLTGLLDDGTDGLIAIKATGGTSVVQDPDEAEWPSMPRNALKRDHVDRVVRLDELAAVLTALVGEEAGPTIPLPEEYVIEDGIAAQEFAVVEPEIVTPGQPSHIACPDCGGVLNQVVMEDEIRFRCQVGHAFTPLGLADAQNQELERALAIAVRTHRDRIRLFGQMSESAKARGLDHAERRWSEATEESEQLIAVLENAMTNLRKTPTEGEA</sequence>
<dbReference type="Proteomes" id="UP000188729">
    <property type="component" value="Unassembled WGS sequence"/>
</dbReference>
<dbReference type="InterPro" id="IPR011247">
    <property type="entry name" value="Chemotax_prot-Glu_Me-esterase"/>
</dbReference>
<accession>A0A1V2EWH1</accession>
<comment type="catalytic activity">
    <reaction evidence="3">
        <text>[protein]-L-glutamate 5-O-methyl ester + H2O = L-glutamyl-[protein] + methanol + H(+)</text>
        <dbReference type="Rhea" id="RHEA:23236"/>
        <dbReference type="Rhea" id="RHEA-COMP:10208"/>
        <dbReference type="Rhea" id="RHEA-COMP:10311"/>
        <dbReference type="ChEBI" id="CHEBI:15377"/>
        <dbReference type="ChEBI" id="CHEBI:15378"/>
        <dbReference type="ChEBI" id="CHEBI:17790"/>
        <dbReference type="ChEBI" id="CHEBI:29973"/>
        <dbReference type="ChEBI" id="CHEBI:82795"/>
        <dbReference type="EC" id="3.1.1.61"/>
    </reaction>
</comment>
<keyword evidence="7" id="KW-1185">Reference proteome</keyword>
<dbReference type="STRING" id="1915074.SPHI_04560"/>
<comment type="caution">
    <text evidence="6">The sequence shown here is derived from an EMBL/GenBank/DDBJ whole genome shotgun (WGS) entry which is preliminary data.</text>
</comment>
<gene>
    <name evidence="6" type="primary">cheB_1</name>
    <name evidence="6" type="ORF">SPHI_04560</name>
</gene>
<dbReference type="InterPro" id="IPR035909">
    <property type="entry name" value="CheB_C"/>
</dbReference>
<proteinExistence type="predicted"/>
<dbReference type="GO" id="GO:0000156">
    <property type="term" value="F:phosphorelay response regulator activity"/>
    <property type="evidence" value="ECO:0007669"/>
    <property type="project" value="InterPro"/>
</dbReference>
<reference evidence="6 7" key="1">
    <citation type="submission" date="2016-11" db="EMBL/GenBank/DDBJ databases">
        <title>Genome sequence of Sphingomonas jeddahensis G39.</title>
        <authorList>
            <person name="Poehlein A."/>
            <person name="Wuebbeler J.H."/>
            <person name="Steinbuechel A."/>
            <person name="Daniel R."/>
        </authorList>
    </citation>
    <scope>NUCLEOTIDE SEQUENCE [LARGE SCALE GENOMIC DNA]</scope>
    <source>
        <strain evidence="6 7">G39</strain>
    </source>
</reference>
<protein>
    <recommendedName>
        <fullName evidence="2">protein-glutamate methylesterase</fullName>
        <ecNumber evidence="2">3.1.1.61</ecNumber>
    </recommendedName>
</protein>
<evidence type="ECO:0000256" key="4">
    <source>
        <dbReference type="PROSITE-ProRule" id="PRU00050"/>
    </source>
</evidence>
<keyword evidence="1 4" id="KW-0378">Hydrolase</keyword>
<evidence type="ECO:0000256" key="2">
    <source>
        <dbReference type="ARBA" id="ARBA00039140"/>
    </source>
</evidence>
<dbReference type="InterPro" id="IPR000673">
    <property type="entry name" value="Sig_transdc_resp-reg_Me-estase"/>
</dbReference>
<name>A0A1V2EWH1_9SPHN</name>
<dbReference type="GO" id="GO:0005737">
    <property type="term" value="C:cytoplasm"/>
    <property type="evidence" value="ECO:0007669"/>
    <property type="project" value="InterPro"/>
</dbReference>
<dbReference type="PROSITE" id="PS50122">
    <property type="entry name" value="CHEB"/>
    <property type="match status" value="1"/>
</dbReference>
<dbReference type="EMBL" id="MPSB01000002">
    <property type="protein sequence ID" value="ONF97021.1"/>
    <property type="molecule type" value="Genomic_DNA"/>
</dbReference>
<dbReference type="OrthoDB" id="9791760at2"/>
<dbReference type="AlphaFoldDB" id="A0A1V2EWH1"/>
<evidence type="ECO:0000259" key="5">
    <source>
        <dbReference type="PROSITE" id="PS50122"/>
    </source>
</evidence>
<feature type="domain" description="CheB-type methylesterase" evidence="5">
    <location>
        <begin position="1"/>
        <end position="189"/>
    </location>
</feature>
<dbReference type="RefSeq" id="WP_076743284.1">
    <property type="nucleotide sequence ID" value="NZ_MPSB01000002.1"/>
</dbReference>
<evidence type="ECO:0000313" key="6">
    <source>
        <dbReference type="EMBL" id="ONF97021.1"/>
    </source>
</evidence>
<feature type="active site" evidence="4">
    <location>
        <position position="12"/>
    </location>
</feature>
<dbReference type="SUPFAM" id="SSF52738">
    <property type="entry name" value="Methylesterase CheB, C-terminal domain"/>
    <property type="match status" value="1"/>
</dbReference>
<feature type="active site" evidence="4">
    <location>
        <position position="39"/>
    </location>
</feature>
<dbReference type="PIRSF" id="PIRSF036461">
    <property type="entry name" value="Chmtx_methlestr"/>
    <property type="match status" value="1"/>
</dbReference>
<dbReference type="GO" id="GO:0008984">
    <property type="term" value="F:protein-glutamate methylesterase activity"/>
    <property type="evidence" value="ECO:0007669"/>
    <property type="project" value="UniProtKB-EC"/>
</dbReference>
<dbReference type="GO" id="GO:0006935">
    <property type="term" value="P:chemotaxis"/>
    <property type="evidence" value="ECO:0007669"/>
    <property type="project" value="UniProtKB-UniRule"/>
</dbReference>
<dbReference type="Gene3D" id="3.40.50.180">
    <property type="entry name" value="Methylesterase CheB, C-terminal domain"/>
    <property type="match status" value="1"/>
</dbReference>
<feature type="active site" evidence="4">
    <location>
        <position position="131"/>
    </location>
</feature>
<keyword evidence="4" id="KW-0145">Chemotaxis</keyword>